<proteinExistence type="predicted"/>
<reference evidence="1 2" key="1">
    <citation type="submission" date="2019-10" db="EMBL/GenBank/DDBJ databases">
        <title>Nocardia macrotermitis sp. nov. and Nocardia aurantia sp. nov., isolated from the gut of fungus growing-termite Macrotermes natalensis.</title>
        <authorList>
            <person name="Benndorf R."/>
            <person name="Schwitalla J."/>
            <person name="Martin K."/>
            <person name="De Beer W."/>
            <person name="Kaster A.-K."/>
            <person name="Vollmers J."/>
            <person name="Poulsen M."/>
            <person name="Beemelmanns C."/>
        </authorList>
    </citation>
    <scope>NUCLEOTIDE SEQUENCE [LARGE SCALE GENOMIC DNA]</scope>
    <source>
        <strain evidence="1 2">RB20</strain>
    </source>
</reference>
<dbReference type="PANTHER" id="PTHR34613">
    <property type="entry name" value="SLL0800 PROTEIN"/>
    <property type="match status" value="1"/>
</dbReference>
<evidence type="ECO:0008006" key="3">
    <source>
        <dbReference type="Google" id="ProtNLM"/>
    </source>
</evidence>
<comment type="caution">
    <text evidence="1">The sequence shown here is derived from an EMBL/GenBank/DDBJ whole genome shotgun (WGS) entry which is preliminary data.</text>
</comment>
<sequence>MAVDLSFFRSPTSQRLRAEGRAAGEAAGRAAGRVEDGVEKILRLLGKRGVPVSAKDEKRIRSCGDIEVLDRWFDRAITATDISEVFAA</sequence>
<dbReference type="AlphaFoldDB" id="A0A7K0D8T1"/>
<dbReference type="PANTHER" id="PTHR34613:SF1">
    <property type="entry name" value="SLL6017 PROTEIN"/>
    <property type="match status" value="1"/>
</dbReference>
<evidence type="ECO:0000313" key="2">
    <source>
        <dbReference type="Proteomes" id="UP000438448"/>
    </source>
</evidence>
<organism evidence="1 2">
    <name type="scientific">Nocardia macrotermitis</name>
    <dbReference type="NCBI Taxonomy" id="2585198"/>
    <lineage>
        <taxon>Bacteria</taxon>
        <taxon>Bacillati</taxon>
        <taxon>Actinomycetota</taxon>
        <taxon>Actinomycetes</taxon>
        <taxon>Mycobacteriales</taxon>
        <taxon>Nocardiaceae</taxon>
        <taxon>Nocardia</taxon>
    </lineage>
</organism>
<gene>
    <name evidence="1" type="ORF">NRB20_52500</name>
</gene>
<dbReference type="RefSeq" id="WP_227833863.1">
    <property type="nucleotide sequence ID" value="NZ_WEGK01000012.1"/>
</dbReference>
<keyword evidence="2" id="KW-1185">Reference proteome</keyword>
<dbReference type="Proteomes" id="UP000438448">
    <property type="component" value="Unassembled WGS sequence"/>
</dbReference>
<dbReference type="EMBL" id="WEGK01000012">
    <property type="protein sequence ID" value="MQY22137.1"/>
    <property type="molecule type" value="Genomic_DNA"/>
</dbReference>
<evidence type="ECO:0000313" key="1">
    <source>
        <dbReference type="EMBL" id="MQY22137.1"/>
    </source>
</evidence>
<protein>
    <recommendedName>
        <fullName evidence="3">DUF4351 domain-containing protein</fullName>
    </recommendedName>
</protein>
<accession>A0A7K0D8T1</accession>
<name>A0A7K0D8T1_9NOCA</name>